<sequence length="142" mass="15856">MAMSMKKKAIEKKAIKKKLMEKVAVEKMEVDSSDEETGRVGKTRLVAEGPVIPKDGICEGQPIPPLYTCVQVLTVKAEYADNQIDIPTVDVESIPDLPNYPRKYEPSKQFLPYWALHKTVRKLSGGQSAVTLTDFFVLVFAL</sequence>
<accession>A0A1E5VHX6</accession>
<name>A0A1E5VHX6_9POAL</name>
<proteinExistence type="predicted"/>
<dbReference type="EMBL" id="LWDX02039179">
    <property type="protein sequence ID" value="OEL24654.1"/>
    <property type="molecule type" value="Genomic_DNA"/>
</dbReference>
<reference evidence="1 2" key="1">
    <citation type="submission" date="2016-09" db="EMBL/GenBank/DDBJ databases">
        <title>The draft genome of Dichanthelium oligosanthes: A C3 panicoid grass species.</title>
        <authorList>
            <person name="Studer A.J."/>
            <person name="Schnable J.C."/>
            <person name="Brutnell T.P."/>
        </authorList>
    </citation>
    <scope>NUCLEOTIDE SEQUENCE [LARGE SCALE GENOMIC DNA]</scope>
    <source>
        <strain evidence="2">cv. Kellogg 1175</strain>
        <tissue evidence="1">Leaf</tissue>
    </source>
</reference>
<organism evidence="1 2">
    <name type="scientific">Dichanthelium oligosanthes</name>
    <dbReference type="NCBI Taxonomy" id="888268"/>
    <lineage>
        <taxon>Eukaryota</taxon>
        <taxon>Viridiplantae</taxon>
        <taxon>Streptophyta</taxon>
        <taxon>Embryophyta</taxon>
        <taxon>Tracheophyta</taxon>
        <taxon>Spermatophyta</taxon>
        <taxon>Magnoliopsida</taxon>
        <taxon>Liliopsida</taxon>
        <taxon>Poales</taxon>
        <taxon>Poaceae</taxon>
        <taxon>PACMAD clade</taxon>
        <taxon>Panicoideae</taxon>
        <taxon>Panicodae</taxon>
        <taxon>Paniceae</taxon>
        <taxon>Dichantheliinae</taxon>
        <taxon>Dichanthelium</taxon>
    </lineage>
</organism>
<dbReference type="AlphaFoldDB" id="A0A1E5VHX6"/>
<protein>
    <submittedName>
        <fullName evidence="1">Uncharacterized protein</fullName>
    </submittedName>
</protein>
<comment type="caution">
    <text evidence="1">The sequence shown here is derived from an EMBL/GenBank/DDBJ whole genome shotgun (WGS) entry which is preliminary data.</text>
</comment>
<evidence type="ECO:0000313" key="1">
    <source>
        <dbReference type="EMBL" id="OEL24654.1"/>
    </source>
</evidence>
<keyword evidence="2" id="KW-1185">Reference proteome</keyword>
<evidence type="ECO:0000313" key="2">
    <source>
        <dbReference type="Proteomes" id="UP000095767"/>
    </source>
</evidence>
<dbReference type="Proteomes" id="UP000095767">
    <property type="component" value="Unassembled WGS sequence"/>
</dbReference>
<gene>
    <name evidence="1" type="ORF">BAE44_0014325</name>
</gene>